<sequence length="1060" mass="122191">MEVKLTIREFIPTDAKEIANLYNKCSFYHAEYGYQISENDINISYKERGTHIMVVALYDDHIVGILGAFPVSGYKVAEKDSTFIGSLLIHPEFRGSGTLIRSLYAYMIRKVVEKGFNCIRTEIFPSNSLSLRLAKKTGYVLTKDCKTDMDYYIDLISYLPAALKCFKVVSETEDDKTVDVYNLGFSLIHTKEQYQALAVTSEIKQGSREVVPYKISIDKKQFTIVVDVLSKKVCSLEGLGFKISCDLDTGKDYFKNDMALITWRIENYSQSPFEIQIVSNISKFKRPIYIVKTTVSENNEKKYIKSIKCKKIGIFSIDTNIKLTLNGKDSYYIRLGVGFEVKKQALIELKDAELESNNIKVQYLIMNNSEDKSLVKILNSKFGIFQKKDELYLEDTLLKEVIHNDAEKQVAYFKGSSDKKRKRFDIGKSEVWRRKEFSAVKLGSKVIVISKNLKFFISLIDGRIEVYTSKGKLIVTELWPLLGYPHISGIKIDKKRNIKFLIIDDSIVLEEKIQSLKFTRRLNVSENEIEVLADFVNTSFKKREGGIGKIQPWLEWNEAEIYVPSNGRVFHENFIYNLFPLGISDMIVGNIREFDVDRGQKGEGWTAFSNGEDTLEFEWDFSQELRFGQRFMPSIMFEVPCLSPRQSFKIPTYRYKLNSNDFKAKLRDKAVVEYVFLKSGEAYITNSTKREMHVSLELNTFSNHDLNASIKLLLKDSENKEMFEMNSNFESFKKDCPIKVDQILALEGKSDFQILNILIVYEDKIRKKEFNIPVIDYGTGQRKVREILKQEKAYEKYLMNNTNIELDFVPLYGGTITGLKYNCESKIVSSYPKCIAYEAEANWYGGISSYIIKDEKDKLSSMLKPLCRLESIRYEREEFECEGIFYSGFGMQGSFLNEAIKSSISYLMIEDSSILLMNVQYMNSSVENIIYTGVFSIYPKMTMVSDNYNFYVKQYTGREEVLKGYKKLNAVLTSTGHSYIIIEEIDKKCFTVIATFVPKEQSIYLNQLKQGINICLTQKILLKNHGEKQMKAAIGYFDTFEKAVSFGENVQLIISKCNKK</sequence>
<dbReference type="RefSeq" id="WP_077835553.1">
    <property type="nucleotide sequence ID" value="NZ_CP096983.1"/>
</dbReference>
<proteinExistence type="predicted"/>
<dbReference type="SUPFAM" id="SSF55729">
    <property type="entry name" value="Acyl-CoA N-acyltransferases (Nat)"/>
    <property type="match status" value="1"/>
</dbReference>
<dbReference type="Gene3D" id="3.40.630.30">
    <property type="match status" value="1"/>
</dbReference>
<protein>
    <submittedName>
        <fullName evidence="1">Uncharacterized protein</fullName>
    </submittedName>
</protein>
<reference evidence="1 2" key="1">
    <citation type="submission" date="2022-04" db="EMBL/GenBank/DDBJ databases">
        <title>Genome sequence of C. roseum typestrain.</title>
        <authorList>
            <person name="Poehlein A."/>
            <person name="Schoch T."/>
            <person name="Duerre P."/>
            <person name="Daniel R."/>
        </authorList>
    </citation>
    <scope>NUCLEOTIDE SEQUENCE [LARGE SCALE GENOMIC DNA]</scope>
    <source>
        <strain evidence="1 2">DSM 7320</strain>
    </source>
</reference>
<organism evidence="1 2">
    <name type="scientific">Clostridium felsineum</name>
    <dbReference type="NCBI Taxonomy" id="36839"/>
    <lineage>
        <taxon>Bacteria</taxon>
        <taxon>Bacillati</taxon>
        <taxon>Bacillota</taxon>
        <taxon>Clostridia</taxon>
        <taxon>Eubacteriales</taxon>
        <taxon>Clostridiaceae</taxon>
        <taxon>Clostridium</taxon>
    </lineage>
</organism>
<keyword evidence="2" id="KW-1185">Reference proteome</keyword>
<dbReference type="AlphaFoldDB" id="A0A1S8LQP7"/>
<dbReference type="PROSITE" id="PS51186">
    <property type="entry name" value="GNAT"/>
    <property type="match status" value="1"/>
</dbReference>
<dbReference type="Pfam" id="PF00583">
    <property type="entry name" value="Acetyltransf_1"/>
    <property type="match status" value="1"/>
</dbReference>
<dbReference type="EMBL" id="CP096983">
    <property type="protein sequence ID" value="URZ10506.1"/>
    <property type="molecule type" value="Genomic_DNA"/>
</dbReference>
<dbReference type="InterPro" id="IPR000182">
    <property type="entry name" value="GNAT_dom"/>
</dbReference>
<dbReference type="CDD" id="cd04301">
    <property type="entry name" value="NAT_SF"/>
    <property type="match status" value="1"/>
</dbReference>
<dbReference type="GO" id="GO:0016747">
    <property type="term" value="F:acyltransferase activity, transferring groups other than amino-acyl groups"/>
    <property type="evidence" value="ECO:0007669"/>
    <property type="project" value="InterPro"/>
</dbReference>
<evidence type="ECO:0000313" key="1">
    <source>
        <dbReference type="EMBL" id="URZ10506.1"/>
    </source>
</evidence>
<dbReference type="Proteomes" id="UP000190951">
    <property type="component" value="Chromosome"/>
</dbReference>
<dbReference type="InterPro" id="IPR016181">
    <property type="entry name" value="Acyl_CoA_acyltransferase"/>
</dbReference>
<dbReference type="STRING" id="84029.CROST_42330"/>
<dbReference type="KEGG" id="crw:CROST_012160"/>
<evidence type="ECO:0000313" key="2">
    <source>
        <dbReference type="Proteomes" id="UP000190951"/>
    </source>
</evidence>
<name>A0A1S8LQP7_9CLOT</name>
<accession>A0A1S8LQP7</accession>
<gene>
    <name evidence="1" type="ORF">CROST_012160</name>
</gene>